<protein>
    <submittedName>
        <fullName evidence="2">Uncharacterized protein</fullName>
    </submittedName>
</protein>
<dbReference type="EMBL" id="LIDM01000123">
    <property type="protein sequence ID" value="KRP32377.1"/>
    <property type="molecule type" value="Genomic_DNA"/>
</dbReference>
<name>A0A0R2X8E4_9BACT</name>
<reference evidence="2 3" key="1">
    <citation type="submission" date="2015-10" db="EMBL/GenBank/DDBJ databases">
        <title>Metagenome-Assembled Genomes uncover a global brackish microbiome.</title>
        <authorList>
            <person name="Hugerth L.W."/>
            <person name="Larsson J."/>
            <person name="Alneberg J."/>
            <person name="Lindh M.V."/>
            <person name="Legrand C."/>
            <person name="Pinhassi J."/>
            <person name="Andersson A.F."/>
        </authorList>
    </citation>
    <scope>NUCLEOTIDE SEQUENCE [LARGE SCALE GENOMIC DNA]</scope>
    <source>
        <strain evidence="2">BACL9 MAG-120820-bin42</strain>
    </source>
</reference>
<proteinExistence type="predicted"/>
<accession>A0A0R2X8E4</accession>
<feature type="transmembrane region" description="Helical" evidence="1">
    <location>
        <begin position="53"/>
        <end position="73"/>
    </location>
</feature>
<dbReference type="AlphaFoldDB" id="A0A0R2X8E4"/>
<comment type="caution">
    <text evidence="2">The sequence shown here is derived from an EMBL/GenBank/DDBJ whole genome shotgun (WGS) entry which is preliminary data.</text>
</comment>
<dbReference type="Proteomes" id="UP000051557">
    <property type="component" value="Unassembled WGS sequence"/>
</dbReference>
<evidence type="ECO:0000256" key="1">
    <source>
        <dbReference type="SAM" id="Phobius"/>
    </source>
</evidence>
<organism evidence="2 3">
    <name type="scientific">Verrucomicrobia subdivision 6 bacterium BACL9 MAG-120820-bin42</name>
    <dbReference type="NCBI Taxonomy" id="1655634"/>
    <lineage>
        <taxon>Bacteria</taxon>
        <taxon>Pseudomonadati</taxon>
        <taxon>Verrucomicrobiota</taxon>
        <taxon>Verrucomicrobiia</taxon>
        <taxon>Verrucomicrobiales</taxon>
        <taxon>Verrucomicrobia subdivision 6</taxon>
    </lineage>
</organism>
<evidence type="ECO:0000313" key="2">
    <source>
        <dbReference type="EMBL" id="KRP32377.1"/>
    </source>
</evidence>
<gene>
    <name evidence="2" type="ORF">ABS32_03935</name>
</gene>
<evidence type="ECO:0000313" key="3">
    <source>
        <dbReference type="Proteomes" id="UP000051557"/>
    </source>
</evidence>
<keyword evidence="1" id="KW-1133">Transmembrane helix</keyword>
<sequence>MLLALCGGIAFHEKARKHAMHAAVLVAFVALLGTARSLRFLPDLLNGTAEKPAAVITQAVNAFLSLSFILLAVRSFIQARRARSS</sequence>
<keyword evidence="1" id="KW-0472">Membrane</keyword>
<keyword evidence="1" id="KW-0812">Transmembrane</keyword>